<dbReference type="InterPro" id="IPR027417">
    <property type="entry name" value="P-loop_NTPase"/>
</dbReference>
<organism evidence="8">
    <name type="scientific">Ascaris suum</name>
    <name type="common">Pig roundworm</name>
    <name type="synonym">Ascaris lumbricoides</name>
    <dbReference type="NCBI Taxonomy" id="6253"/>
    <lineage>
        <taxon>Eukaryota</taxon>
        <taxon>Metazoa</taxon>
        <taxon>Ecdysozoa</taxon>
        <taxon>Nematoda</taxon>
        <taxon>Chromadorea</taxon>
        <taxon>Rhabditida</taxon>
        <taxon>Spirurina</taxon>
        <taxon>Ascaridomorpha</taxon>
        <taxon>Ascaridoidea</taxon>
        <taxon>Ascarididae</taxon>
        <taxon>Ascaris</taxon>
    </lineage>
</organism>
<keyword evidence="5" id="KW-1133">Transmembrane helix</keyword>
<dbReference type="InterPro" id="IPR003439">
    <property type="entry name" value="ABC_transporter-like_ATP-bd"/>
</dbReference>
<reference evidence="8" key="1">
    <citation type="journal article" date="2011" name="Genome Res.">
        <title>Deep small RNA sequencing from the nematode Ascaris reveals conservation, functional diversification, and novel developmental profiles.</title>
        <authorList>
            <person name="Wang J."/>
            <person name="Czech B."/>
            <person name="Crunk A."/>
            <person name="Wallace A."/>
            <person name="Mitreva M."/>
            <person name="Hannon G.J."/>
            <person name="Davis R.E."/>
        </authorList>
    </citation>
    <scope>NUCLEOTIDE SEQUENCE</scope>
</reference>
<keyword evidence="4" id="KW-0812">Transmembrane</keyword>
<dbReference type="PANTHER" id="PTHR48041">
    <property type="entry name" value="ABC TRANSPORTER G FAMILY MEMBER 28"/>
    <property type="match status" value="1"/>
</dbReference>
<comment type="subcellular location">
    <subcellularLocation>
        <location evidence="1">Membrane</location>
        <topology evidence="1">Multi-pass membrane protein</topology>
    </subcellularLocation>
</comment>
<dbReference type="InterPro" id="IPR050352">
    <property type="entry name" value="ABCG_transporters"/>
</dbReference>
<dbReference type="GO" id="GO:0005524">
    <property type="term" value="F:ATP binding"/>
    <property type="evidence" value="ECO:0007669"/>
    <property type="project" value="UniProtKB-KW"/>
</dbReference>
<dbReference type="PANTHER" id="PTHR48041:SF139">
    <property type="entry name" value="PROTEIN SCARLET"/>
    <property type="match status" value="1"/>
</dbReference>
<dbReference type="GO" id="GO:0042626">
    <property type="term" value="F:ATPase-coupled transmembrane transporter activity"/>
    <property type="evidence" value="ECO:0007669"/>
    <property type="project" value="TreeGrafter"/>
</dbReference>
<name>F1L8H4_ASCSU</name>
<evidence type="ECO:0000313" key="8">
    <source>
        <dbReference type="EMBL" id="ADY46428.1"/>
    </source>
</evidence>
<evidence type="ECO:0000256" key="3">
    <source>
        <dbReference type="ARBA" id="ARBA00022448"/>
    </source>
</evidence>
<feature type="domain" description="ABC transporter" evidence="7">
    <location>
        <begin position="114"/>
        <end position="232"/>
    </location>
</feature>
<keyword evidence="3" id="KW-0813">Transport</keyword>
<comment type="similarity">
    <text evidence="2">Belongs to the ABC transporter superfamily. ABCG family. Eye pigment precursor importer (TC 3.A.1.204) subfamily.</text>
</comment>
<keyword evidence="8" id="KW-0067">ATP-binding</keyword>
<dbReference type="SUPFAM" id="SSF52540">
    <property type="entry name" value="P-loop containing nucleoside triphosphate hydrolases"/>
    <property type="match status" value="1"/>
</dbReference>
<dbReference type="Pfam" id="PF00005">
    <property type="entry name" value="ABC_tran"/>
    <property type="match status" value="1"/>
</dbReference>
<accession>F1L8H4</accession>
<dbReference type="Gene3D" id="3.40.50.300">
    <property type="entry name" value="P-loop containing nucleotide triphosphate hydrolases"/>
    <property type="match status" value="1"/>
</dbReference>
<keyword evidence="8" id="KW-0547">Nucleotide-binding</keyword>
<evidence type="ECO:0000256" key="4">
    <source>
        <dbReference type="ARBA" id="ARBA00022692"/>
    </source>
</evidence>
<proteinExistence type="evidence at transcript level"/>
<protein>
    <submittedName>
        <fullName evidence="8">ABC transporter ATP-binding protein/permease wht-1</fullName>
    </submittedName>
</protein>
<evidence type="ECO:0000259" key="7">
    <source>
        <dbReference type="Pfam" id="PF00005"/>
    </source>
</evidence>
<evidence type="ECO:0000256" key="5">
    <source>
        <dbReference type="ARBA" id="ARBA00022989"/>
    </source>
</evidence>
<evidence type="ECO:0000256" key="1">
    <source>
        <dbReference type="ARBA" id="ARBA00004141"/>
    </source>
</evidence>
<evidence type="ECO:0000256" key="6">
    <source>
        <dbReference type="ARBA" id="ARBA00023136"/>
    </source>
</evidence>
<sequence>MPFDETINLISGEHVTLDVDDLAMEPIPVGSKESSLIGRSRKQCVPFWDDERLFKRAISNTTIVPPTHLSWFNVNVKVIERNKHSRSLIGRCIQQMKKLPRIDKSSTTRRNLILKDVFGSAEPSEVLAILGSSGSGKTTLLNVLTQRNLTDLEVDGVVRINGQQLSGSDMHHICAYVQQDDLFVSSMTVKEHLTFYAALRMGRNYSSNEKRKRVDDIIRDLGLCDCANSYVRSDWSITWYLGR</sequence>
<dbReference type="EMBL" id="JI173792">
    <property type="protein sequence ID" value="ADY46428.1"/>
    <property type="molecule type" value="mRNA"/>
</dbReference>
<evidence type="ECO:0000256" key="2">
    <source>
        <dbReference type="ARBA" id="ARBA00005814"/>
    </source>
</evidence>
<dbReference type="GO" id="GO:0016887">
    <property type="term" value="F:ATP hydrolysis activity"/>
    <property type="evidence" value="ECO:0007669"/>
    <property type="project" value="InterPro"/>
</dbReference>
<dbReference type="GO" id="GO:0005886">
    <property type="term" value="C:plasma membrane"/>
    <property type="evidence" value="ECO:0007669"/>
    <property type="project" value="TreeGrafter"/>
</dbReference>
<dbReference type="AlphaFoldDB" id="F1L8H4"/>
<keyword evidence="6" id="KW-0472">Membrane</keyword>